<gene>
    <name evidence="3" type="ORF">MRX98_12960</name>
</gene>
<sequence length="566" mass="62256">MATIDIFNWIEGHTRSVKRCMAPLLLLMVAGVYTLVYATGGIKYVYSHSMYLPILLAAIVYGAWGGVAAGLLGGFALGPYMPIDVQTGEMQETLNWLYRTGFFVLIGFLGGLFSDLVFSHLRQVNWSLRHDTPTGRRNRYALLEFLGREDRRRHGGDGPYTLVLFSLENSLELHSVYGRAVIHQVMAQLAERIAPLLVTGSGGIYRTNPHQLAVVTDISDRLERDAFIEMASLRSRKPFQLGEISLHGDVRAAHTTFQRPLAVPETFLQDAEAAFLAAGHKGRAVVAFTEEMAATARENLRILGELYEALNRGQLDLHYQPKVAIAGGAVHGVEGLLRWHHPERGLVPLDKFISRAETSTLIDLLTATALEKALVQWVQWQRQGIHVTVAVNVSTRNLLQPGFTEMVLDLLERHGVDGAALELEITEGALMVDAQRIIQKLANLAAAGIAISVDDFGTGYSALQYLNALPITGIKLDQAFIRHLPQDTRMAGIVKAMVNLAHNLEIQVVAEGVDSQAAYDFLARVGCDLAQGYHISPPLPADDFTAWFNDPRRRAGSMPSIAQPAE</sequence>
<dbReference type="PANTHER" id="PTHR33121">
    <property type="entry name" value="CYCLIC DI-GMP PHOSPHODIESTERASE PDEF"/>
    <property type="match status" value="1"/>
</dbReference>
<dbReference type="InterPro" id="IPR050706">
    <property type="entry name" value="Cyclic-di-GMP_PDE-like"/>
</dbReference>
<dbReference type="EMBL" id="JALJRB010000014">
    <property type="protein sequence ID" value="MCJ8501489.1"/>
    <property type="molecule type" value="Genomic_DNA"/>
</dbReference>
<dbReference type="InterPro" id="IPR029787">
    <property type="entry name" value="Nucleotide_cyclase"/>
</dbReference>
<protein>
    <submittedName>
        <fullName evidence="3">Bifunctional diguanylate cyclase/phosphodiesterase</fullName>
    </submittedName>
</protein>
<keyword evidence="1" id="KW-0472">Membrane</keyword>
<proteinExistence type="predicted"/>
<feature type="transmembrane region" description="Helical" evidence="1">
    <location>
        <begin position="51"/>
        <end position="76"/>
    </location>
</feature>
<keyword evidence="1" id="KW-0812">Transmembrane</keyword>
<dbReference type="SUPFAM" id="SSF141868">
    <property type="entry name" value="EAL domain-like"/>
    <property type="match status" value="1"/>
</dbReference>
<accession>A0AA41R3B0</accession>
<dbReference type="Proteomes" id="UP001165427">
    <property type="component" value="Unassembled WGS sequence"/>
</dbReference>
<dbReference type="InterPro" id="IPR001633">
    <property type="entry name" value="EAL_dom"/>
</dbReference>
<dbReference type="Gene3D" id="3.20.20.450">
    <property type="entry name" value="EAL domain"/>
    <property type="match status" value="1"/>
</dbReference>
<dbReference type="InterPro" id="IPR035919">
    <property type="entry name" value="EAL_sf"/>
</dbReference>
<dbReference type="GO" id="GO:0071111">
    <property type="term" value="F:cyclic-guanylate-specific phosphodiesterase activity"/>
    <property type="evidence" value="ECO:0007669"/>
    <property type="project" value="InterPro"/>
</dbReference>
<evidence type="ECO:0000313" key="3">
    <source>
        <dbReference type="EMBL" id="MCJ8501489.1"/>
    </source>
</evidence>
<dbReference type="PROSITE" id="PS50883">
    <property type="entry name" value="EAL"/>
    <property type="match status" value="1"/>
</dbReference>
<dbReference type="Pfam" id="PF00563">
    <property type="entry name" value="EAL"/>
    <property type="match status" value="1"/>
</dbReference>
<name>A0AA41R3B0_9BACT</name>
<evidence type="ECO:0000313" key="4">
    <source>
        <dbReference type="Proteomes" id="UP001165427"/>
    </source>
</evidence>
<dbReference type="Gene3D" id="3.30.70.270">
    <property type="match status" value="1"/>
</dbReference>
<dbReference type="SMART" id="SM00052">
    <property type="entry name" value="EAL"/>
    <property type="match status" value="1"/>
</dbReference>
<dbReference type="InterPro" id="IPR043128">
    <property type="entry name" value="Rev_trsase/Diguanyl_cyclase"/>
</dbReference>
<dbReference type="SUPFAM" id="SSF55073">
    <property type="entry name" value="Nucleotide cyclase"/>
    <property type="match status" value="1"/>
</dbReference>
<dbReference type="RefSeq" id="WP_246909302.1">
    <property type="nucleotide sequence ID" value="NZ_JALJRB010000014.1"/>
</dbReference>
<evidence type="ECO:0000259" key="2">
    <source>
        <dbReference type="PROSITE" id="PS50883"/>
    </source>
</evidence>
<feature type="transmembrane region" description="Helical" evidence="1">
    <location>
        <begin position="21"/>
        <end position="39"/>
    </location>
</feature>
<organism evidence="3 4">
    <name type="scientific">Desulfatitalea alkaliphila</name>
    <dbReference type="NCBI Taxonomy" id="2929485"/>
    <lineage>
        <taxon>Bacteria</taxon>
        <taxon>Pseudomonadati</taxon>
        <taxon>Thermodesulfobacteriota</taxon>
        <taxon>Desulfobacteria</taxon>
        <taxon>Desulfobacterales</taxon>
        <taxon>Desulfosarcinaceae</taxon>
        <taxon>Desulfatitalea</taxon>
    </lineage>
</organism>
<keyword evidence="1" id="KW-1133">Transmembrane helix</keyword>
<dbReference type="AlphaFoldDB" id="A0AA41R3B0"/>
<keyword evidence="4" id="KW-1185">Reference proteome</keyword>
<dbReference type="CDD" id="cd01948">
    <property type="entry name" value="EAL"/>
    <property type="match status" value="1"/>
</dbReference>
<feature type="domain" description="EAL" evidence="2">
    <location>
        <begin position="299"/>
        <end position="552"/>
    </location>
</feature>
<evidence type="ECO:0000256" key="1">
    <source>
        <dbReference type="SAM" id="Phobius"/>
    </source>
</evidence>
<dbReference type="PANTHER" id="PTHR33121:SF70">
    <property type="entry name" value="SIGNALING PROTEIN YKOW"/>
    <property type="match status" value="1"/>
</dbReference>
<reference evidence="3" key="1">
    <citation type="submission" date="2022-04" db="EMBL/GenBank/DDBJ databases">
        <title>Desulfatitalea alkaliphila sp. nov., a novel anaerobic sulfate-reducing bacterium isolated from terrestrial mud volcano, Taman Peninsula, Russia.</title>
        <authorList>
            <person name="Khomyakova M.A."/>
            <person name="Merkel A.Y."/>
            <person name="Slobodkin A.I."/>
        </authorList>
    </citation>
    <scope>NUCLEOTIDE SEQUENCE</scope>
    <source>
        <strain evidence="3">M08but</strain>
    </source>
</reference>
<feature type="transmembrane region" description="Helical" evidence="1">
    <location>
        <begin position="96"/>
        <end position="118"/>
    </location>
</feature>
<comment type="caution">
    <text evidence="3">The sequence shown here is derived from an EMBL/GenBank/DDBJ whole genome shotgun (WGS) entry which is preliminary data.</text>
</comment>